<evidence type="ECO:0000313" key="2">
    <source>
        <dbReference type="Proteomes" id="UP001151760"/>
    </source>
</evidence>
<organism evidence="1 2">
    <name type="scientific">Tanacetum coccineum</name>
    <dbReference type="NCBI Taxonomy" id="301880"/>
    <lineage>
        <taxon>Eukaryota</taxon>
        <taxon>Viridiplantae</taxon>
        <taxon>Streptophyta</taxon>
        <taxon>Embryophyta</taxon>
        <taxon>Tracheophyta</taxon>
        <taxon>Spermatophyta</taxon>
        <taxon>Magnoliopsida</taxon>
        <taxon>eudicotyledons</taxon>
        <taxon>Gunneridae</taxon>
        <taxon>Pentapetalae</taxon>
        <taxon>asterids</taxon>
        <taxon>campanulids</taxon>
        <taxon>Asterales</taxon>
        <taxon>Asteraceae</taxon>
        <taxon>Asteroideae</taxon>
        <taxon>Anthemideae</taxon>
        <taxon>Anthemidinae</taxon>
        <taxon>Tanacetum</taxon>
    </lineage>
</organism>
<accession>A0ABQ5J5U9</accession>
<protein>
    <submittedName>
        <fullName evidence="1">Uncharacterized protein</fullName>
    </submittedName>
</protein>
<reference evidence="1" key="2">
    <citation type="submission" date="2022-01" db="EMBL/GenBank/DDBJ databases">
        <authorList>
            <person name="Yamashiro T."/>
            <person name="Shiraishi A."/>
            <person name="Satake H."/>
            <person name="Nakayama K."/>
        </authorList>
    </citation>
    <scope>NUCLEOTIDE SEQUENCE</scope>
</reference>
<dbReference type="EMBL" id="BQNB010021452">
    <property type="protein sequence ID" value="GJU06569.1"/>
    <property type="molecule type" value="Genomic_DNA"/>
</dbReference>
<comment type="caution">
    <text evidence="1">The sequence shown here is derived from an EMBL/GenBank/DDBJ whole genome shotgun (WGS) entry which is preliminary data.</text>
</comment>
<name>A0ABQ5J5U9_9ASTR</name>
<evidence type="ECO:0000313" key="1">
    <source>
        <dbReference type="EMBL" id="GJU06569.1"/>
    </source>
</evidence>
<sequence length="309" mass="33296">MIFQIQIPLLSITVSNKCALLRIKSDLLILFVLRNFFSLINHLANGFCSTSSQCCFRLSKLMMSSCMLRYLQNQPMPHLMVLSVQQYHRSGLVSSLSSPVLSSLSKCSLSTSSKSALQSFFFPVFAQLFSGSGKSFGGMVYSGSGVAGLLPSGIGLNHIVVDTLGMWALSVSSRSETCPSSCIGMLSEDCSDCSDSGSDLCIEESHRISVRRCVSDFHPVEEELVVGLKRCIRLPCTECFSIKSAGVIQELKEEHYPVLFIRYISTAEGRDVVIVVASVLIGGGVTSEDGLVDETSVKGAITGGVDVTV</sequence>
<proteinExistence type="predicted"/>
<dbReference type="Proteomes" id="UP001151760">
    <property type="component" value="Unassembled WGS sequence"/>
</dbReference>
<reference evidence="1" key="1">
    <citation type="journal article" date="2022" name="Int. J. Mol. Sci.">
        <title>Draft Genome of Tanacetum Coccineum: Genomic Comparison of Closely Related Tanacetum-Family Plants.</title>
        <authorList>
            <person name="Yamashiro T."/>
            <person name="Shiraishi A."/>
            <person name="Nakayama K."/>
            <person name="Satake H."/>
        </authorList>
    </citation>
    <scope>NUCLEOTIDE SEQUENCE</scope>
</reference>
<keyword evidence="2" id="KW-1185">Reference proteome</keyword>
<gene>
    <name evidence="1" type="ORF">Tco_1122999</name>
</gene>